<keyword evidence="2" id="KW-0732">Signal</keyword>
<evidence type="ECO:0000313" key="4">
    <source>
        <dbReference type="Proteomes" id="UP000244855"/>
    </source>
</evidence>
<protein>
    <submittedName>
        <fullName evidence="3">Uncharacterized protein</fullName>
    </submittedName>
</protein>
<evidence type="ECO:0000313" key="3">
    <source>
        <dbReference type="EMBL" id="PVH95595.1"/>
    </source>
</evidence>
<feature type="region of interest" description="Disordered" evidence="1">
    <location>
        <begin position="27"/>
        <end position="82"/>
    </location>
</feature>
<dbReference type="AlphaFoldDB" id="A0A2V1DC89"/>
<dbReference type="OrthoDB" id="3799886at2759"/>
<feature type="compositionally biased region" description="Basic residues" evidence="1">
    <location>
        <begin position="54"/>
        <end position="65"/>
    </location>
</feature>
<name>A0A2V1DC89_9PLEO</name>
<evidence type="ECO:0000256" key="2">
    <source>
        <dbReference type="SAM" id="SignalP"/>
    </source>
</evidence>
<keyword evidence="4" id="KW-1185">Reference proteome</keyword>
<dbReference type="EMBL" id="KZ805490">
    <property type="protein sequence ID" value="PVH95595.1"/>
    <property type="molecule type" value="Genomic_DNA"/>
</dbReference>
<sequence length="106" mass="11259">MKVAAATTLLFATLALANPAPAAQPNSIQALSQRSSQAPSYANFKQDLAARDPAKKKKKPKKPKNSNKGNTTEEVEESAARMLSPSRVVELGAIGVGVMEIVRLWG</sequence>
<feature type="chain" id="PRO_5015922564" evidence="2">
    <location>
        <begin position="18"/>
        <end position="106"/>
    </location>
</feature>
<organism evidence="3 4">
    <name type="scientific">Periconia macrospinosa</name>
    <dbReference type="NCBI Taxonomy" id="97972"/>
    <lineage>
        <taxon>Eukaryota</taxon>
        <taxon>Fungi</taxon>
        <taxon>Dikarya</taxon>
        <taxon>Ascomycota</taxon>
        <taxon>Pezizomycotina</taxon>
        <taxon>Dothideomycetes</taxon>
        <taxon>Pleosporomycetidae</taxon>
        <taxon>Pleosporales</taxon>
        <taxon>Massarineae</taxon>
        <taxon>Periconiaceae</taxon>
        <taxon>Periconia</taxon>
    </lineage>
</organism>
<feature type="compositionally biased region" description="Polar residues" evidence="1">
    <location>
        <begin position="27"/>
        <end position="40"/>
    </location>
</feature>
<gene>
    <name evidence="3" type="ORF">DM02DRAFT_617801</name>
</gene>
<reference evidence="3 4" key="1">
    <citation type="journal article" date="2018" name="Sci. Rep.">
        <title>Comparative genomics provides insights into the lifestyle and reveals functional heterogeneity of dark septate endophytic fungi.</title>
        <authorList>
            <person name="Knapp D.G."/>
            <person name="Nemeth J.B."/>
            <person name="Barry K."/>
            <person name="Hainaut M."/>
            <person name="Henrissat B."/>
            <person name="Johnson J."/>
            <person name="Kuo A."/>
            <person name="Lim J.H.P."/>
            <person name="Lipzen A."/>
            <person name="Nolan M."/>
            <person name="Ohm R.A."/>
            <person name="Tamas L."/>
            <person name="Grigoriev I.V."/>
            <person name="Spatafora J.W."/>
            <person name="Nagy L.G."/>
            <person name="Kovacs G.M."/>
        </authorList>
    </citation>
    <scope>NUCLEOTIDE SEQUENCE [LARGE SCALE GENOMIC DNA]</scope>
    <source>
        <strain evidence="3 4">DSE2036</strain>
    </source>
</reference>
<proteinExistence type="predicted"/>
<accession>A0A2V1DC89</accession>
<feature type="signal peptide" evidence="2">
    <location>
        <begin position="1"/>
        <end position="17"/>
    </location>
</feature>
<dbReference type="Proteomes" id="UP000244855">
    <property type="component" value="Unassembled WGS sequence"/>
</dbReference>
<evidence type="ECO:0000256" key="1">
    <source>
        <dbReference type="SAM" id="MobiDB-lite"/>
    </source>
</evidence>